<dbReference type="Proteomes" id="UP000189059">
    <property type="component" value="Unassembled WGS sequence"/>
</dbReference>
<reference evidence="1 2" key="1">
    <citation type="submission" date="2016-12" db="EMBL/GenBank/DDBJ databases">
        <title>Genome sequencing and description of Paenibacillus sp. nov. from high altitude lake in the Indian Trans- Himalayas.</title>
        <authorList>
            <person name="Kiran S."/>
            <person name="Swarnkar M.K."/>
            <person name="Rana A."/>
            <person name="Tewari R."/>
            <person name="Gulati A."/>
        </authorList>
    </citation>
    <scope>NUCLEOTIDE SEQUENCE [LARGE SCALE GENOMIC DNA]</scope>
    <source>
        <strain evidence="1 2">IHBB 9951</strain>
    </source>
</reference>
<protein>
    <submittedName>
        <fullName evidence="1">Uncharacterized protein</fullName>
    </submittedName>
</protein>
<evidence type="ECO:0000313" key="2">
    <source>
        <dbReference type="Proteomes" id="UP000189059"/>
    </source>
</evidence>
<proteinExistence type="predicted"/>
<dbReference type="RefSeq" id="WP_077571095.1">
    <property type="nucleotide sequence ID" value="NZ_MRVI01000004.1"/>
</dbReference>
<gene>
    <name evidence="1" type="ORF">BBD40_29135</name>
</gene>
<name>A0ABX3JRH3_9BACL</name>
<accession>A0ABX3JRH3</accession>
<keyword evidence="2" id="KW-1185">Reference proteome</keyword>
<evidence type="ECO:0000313" key="1">
    <source>
        <dbReference type="EMBL" id="OOC52394.1"/>
    </source>
</evidence>
<dbReference type="EMBL" id="MRVI01000004">
    <property type="protein sequence ID" value="OOC52394.1"/>
    <property type="molecule type" value="Genomic_DNA"/>
</dbReference>
<comment type="caution">
    <text evidence="1">The sequence shown here is derived from an EMBL/GenBank/DDBJ whole genome shotgun (WGS) entry which is preliminary data.</text>
</comment>
<sequence length="85" mass="9900">MLLNGIAKNYSADGNAVEAEENFRRIIRPPCLGYFWKGKYKISAGIGYSLIMALRVRCEKIFLDFPKNIELFHGLKRYRDIDEKL</sequence>
<organism evidence="1 2">
    <name type="scientific">Paenibacillus ihbetae</name>
    <dbReference type="NCBI Taxonomy" id="1870820"/>
    <lineage>
        <taxon>Bacteria</taxon>
        <taxon>Bacillati</taxon>
        <taxon>Bacillota</taxon>
        <taxon>Bacilli</taxon>
        <taxon>Bacillales</taxon>
        <taxon>Paenibacillaceae</taxon>
        <taxon>Paenibacillus</taxon>
    </lineage>
</organism>